<evidence type="ECO:0000313" key="8">
    <source>
        <dbReference type="Proteomes" id="UP000199019"/>
    </source>
</evidence>
<gene>
    <name evidence="7" type="ORF">SAMN05216199_0719</name>
</gene>
<keyword evidence="8" id="KW-1185">Reference proteome</keyword>
<name>A0A1H9QSQ5_9MICO</name>
<feature type="transmembrane region" description="Helical" evidence="6">
    <location>
        <begin position="135"/>
        <end position="157"/>
    </location>
</feature>
<evidence type="ECO:0000313" key="7">
    <source>
        <dbReference type="EMBL" id="SER62869.1"/>
    </source>
</evidence>
<feature type="transmembrane region" description="Helical" evidence="6">
    <location>
        <begin position="55"/>
        <end position="72"/>
    </location>
</feature>
<evidence type="ECO:0000256" key="2">
    <source>
        <dbReference type="ARBA" id="ARBA00007375"/>
    </source>
</evidence>
<evidence type="ECO:0000256" key="6">
    <source>
        <dbReference type="SAM" id="Phobius"/>
    </source>
</evidence>
<sequence length="211" mass="21522">MTGVLWALVAGFAVLDWYAVWRGSRGLERLAKPLTMVALLAAALSMGAADTVSGHRLLAGLVLGLVGDVALLGDGERRFLAGLSAFLVGHLAYTAAFLPAGPQTLALALPGLVPVVVVVALVARPVLVGAAAQGGAAMGAAVAAYMLVIGAMVVTAWGTGRPLVAAGASVFMVSDAVLAHARFVRPWPRASLLVMVTYHLGQVLIVLGLLR</sequence>
<dbReference type="EMBL" id="FOHB01000001">
    <property type="protein sequence ID" value="SER62869.1"/>
    <property type="molecule type" value="Genomic_DNA"/>
</dbReference>
<accession>A0A1H9QSQ5</accession>
<reference evidence="8" key="1">
    <citation type="submission" date="2016-10" db="EMBL/GenBank/DDBJ databases">
        <authorList>
            <person name="Varghese N."/>
            <person name="Submissions S."/>
        </authorList>
    </citation>
    <scope>NUCLEOTIDE SEQUENCE [LARGE SCALE GENOMIC DNA]</scope>
    <source>
        <strain evidence="8">CGMCC 1.6963</strain>
    </source>
</reference>
<feature type="transmembrane region" description="Helical" evidence="6">
    <location>
        <begin position="79"/>
        <end position="98"/>
    </location>
</feature>
<dbReference type="OrthoDB" id="4350515at2"/>
<keyword evidence="3 6" id="KW-0812">Transmembrane</keyword>
<keyword evidence="5 6" id="KW-0472">Membrane</keyword>
<feature type="transmembrane region" description="Helical" evidence="6">
    <location>
        <begin position="190"/>
        <end position="210"/>
    </location>
</feature>
<proteinExistence type="inferred from homology"/>
<dbReference type="PANTHER" id="PTHR31885">
    <property type="entry name" value="GH04784P"/>
    <property type="match status" value="1"/>
</dbReference>
<dbReference type="RefSeq" id="WP_143056096.1">
    <property type="nucleotide sequence ID" value="NZ_FOHB01000001.1"/>
</dbReference>
<protein>
    <submittedName>
        <fullName evidence="7">Uncharacterized membrane protein YhhN</fullName>
    </submittedName>
</protein>
<evidence type="ECO:0000256" key="1">
    <source>
        <dbReference type="ARBA" id="ARBA00004141"/>
    </source>
</evidence>
<feature type="transmembrane region" description="Helical" evidence="6">
    <location>
        <begin position="30"/>
        <end position="49"/>
    </location>
</feature>
<dbReference type="Pfam" id="PF07947">
    <property type="entry name" value="YhhN"/>
    <property type="match status" value="1"/>
</dbReference>
<dbReference type="GO" id="GO:0016020">
    <property type="term" value="C:membrane"/>
    <property type="evidence" value="ECO:0007669"/>
    <property type="project" value="UniProtKB-SubCell"/>
</dbReference>
<organism evidence="7 8">
    <name type="scientific">Pedococcus cremeus</name>
    <dbReference type="NCBI Taxonomy" id="587636"/>
    <lineage>
        <taxon>Bacteria</taxon>
        <taxon>Bacillati</taxon>
        <taxon>Actinomycetota</taxon>
        <taxon>Actinomycetes</taxon>
        <taxon>Micrococcales</taxon>
        <taxon>Intrasporangiaceae</taxon>
        <taxon>Pedococcus</taxon>
    </lineage>
</organism>
<evidence type="ECO:0000256" key="5">
    <source>
        <dbReference type="ARBA" id="ARBA00023136"/>
    </source>
</evidence>
<evidence type="ECO:0000256" key="4">
    <source>
        <dbReference type="ARBA" id="ARBA00022989"/>
    </source>
</evidence>
<comment type="subcellular location">
    <subcellularLocation>
        <location evidence="1">Membrane</location>
        <topology evidence="1">Multi-pass membrane protein</topology>
    </subcellularLocation>
</comment>
<dbReference type="Proteomes" id="UP000199019">
    <property type="component" value="Unassembled WGS sequence"/>
</dbReference>
<dbReference type="InterPro" id="IPR012506">
    <property type="entry name" value="TMEM86B-like"/>
</dbReference>
<dbReference type="GO" id="GO:0016787">
    <property type="term" value="F:hydrolase activity"/>
    <property type="evidence" value="ECO:0007669"/>
    <property type="project" value="TreeGrafter"/>
</dbReference>
<feature type="transmembrane region" description="Helical" evidence="6">
    <location>
        <begin position="163"/>
        <end position="183"/>
    </location>
</feature>
<feature type="transmembrane region" description="Helical" evidence="6">
    <location>
        <begin position="6"/>
        <end position="23"/>
    </location>
</feature>
<dbReference type="PANTHER" id="PTHR31885:SF6">
    <property type="entry name" value="GH04784P"/>
    <property type="match status" value="1"/>
</dbReference>
<feature type="transmembrane region" description="Helical" evidence="6">
    <location>
        <begin position="104"/>
        <end position="123"/>
    </location>
</feature>
<comment type="similarity">
    <text evidence="2">Belongs to the TMEM86 family.</text>
</comment>
<evidence type="ECO:0000256" key="3">
    <source>
        <dbReference type="ARBA" id="ARBA00022692"/>
    </source>
</evidence>
<keyword evidence="4 6" id="KW-1133">Transmembrane helix</keyword>
<dbReference type="STRING" id="587636.SAMN05216199_0719"/>
<dbReference type="AlphaFoldDB" id="A0A1H9QSQ5"/>